<comment type="caution">
    <text evidence="1">The sequence shown here is derived from an EMBL/GenBank/DDBJ whole genome shotgun (WGS) entry which is preliminary data.</text>
</comment>
<dbReference type="STRING" id="154981.AKJ29_15390"/>
<accession>A0A0P7I465</accession>
<dbReference type="AlphaFoldDB" id="A0A0P7I465"/>
<dbReference type="EMBL" id="LKBA01000004">
    <property type="protein sequence ID" value="KPN64044.1"/>
    <property type="molecule type" value="Genomic_DNA"/>
</dbReference>
<evidence type="ECO:0000313" key="1">
    <source>
        <dbReference type="EMBL" id="KPN64044.1"/>
    </source>
</evidence>
<sequence length="238" mass="27700">MVIEDEIDFTEASEMSHKVRSYVESSFEHELPGEGDRLFVDRPIERGNMLNFWPYEVHGNHCRGYCDAARLVGSQILLGPYQSDHMVMPLAFLYHHALELSLKCGIYEAERANGRTAREAFDLVYGEESKYGHSLKKLWQKYRCVMFRFSEHQPDYKMRMNAAEKLIEEFDGFGKSGFLFRYQRDRKAAKSYLLEEQTEEAPYRRPNATMMNVRVFVSSAEKLLNLISGLQDDIPDAL</sequence>
<dbReference type="Proteomes" id="UP000050471">
    <property type="component" value="Unassembled WGS sequence"/>
</dbReference>
<name>A0A0P7I465_9RHOB</name>
<keyword evidence="2" id="KW-1185">Reference proteome</keyword>
<protein>
    <submittedName>
        <fullName evidence="1">Uncharacterized protein</fullName>
    </submittedName>
</protein>
<organism evidence="1 2">
    <name type="scientific">Aliiroseovarius crassostreae</name>
    <dbReference type="NCBI Taxonomy" id="154981"/>
    <lineage>
        <taxon>Bacteria</taxon>
        <taxon>Pseudomonadati</taxon>
        <taxon>Pseudomonadota</taxon>
        <taxon>Alphaproteobacteria</taxon>
        <taxon>Rhodobacterales</taxon>
        <taxon>Paracoccaceae</taxon>
        <taxon>Aliiroseovarius</taxon>
    </lineage>
</organism>
<dbReference type="OrthoDB" id="7833188at2"/>
<gene>
    <name evidence="1" type="ORF">AKJ29_15390</name>
</gene>
<reference evidence="1 2" key="1">
    <citation type="submission" date="2015-09" db="EMBL/GenBank/DDBJ databases">
        <title>Draft genome sequence of Aliiroseovarius crassostreae CV919-312TSm, the causative agent of Roseovarius Oyster Disease (formerly Juvenile Oyster Disease).</title>
        <authorList>
            <person name="Kessner L."/>
            <person name="Spinard E."/>
            <person name="Nelson D."/>
        </authorList>
    </citation>
    <scope>NUCLEOTIDE SEQUENCE [LARGE SCALE GENOMIC DNA]</scope>
    <source>
        <strain evidence="1 2">CV919-312</strain>
    </source>
</reference>
<evidence type="ECO:0000313" key="2">
    <source>
        <dbReference type="Proteomes" id="UP000050471"/>
    </source>
</evidence>
<proteinExistence type="predicted"/>
<dbReference type="RefSeq" id="WP_055187908.1">
    <property type="nucleotide sequence ID" value="NZ_FPBS01000001.1"/>
</dbReference>